<dbReference type="GO" id="GO:0004674">
    <property type="term" value="F:protein serine/threonine kinase activity"/>
    <property type="evidence" value="ECO:0007669"/>
    <property type="project" value="UniProtKB-KW"/>
</dbReference>
<evidence type="ECO:0000256" key="6">
    <source>
        <dbReference type="ARBA" id="ARBA00022840"/>
    </source>
</evidence>
<keyword evidence="5 10" id="KW-0418">Kinase</keyword>
<keyword evidence="8" id="KW-1133">Transmembrane helix</keyword>
<evidence type="ECO:0000313" key="10">
    <source>
        <dbReference type="EMBL" id="GAB42252.1"/>
    </source>
</evidence>
<dbReference type="PROSITE" id="PS50012">
    <property type="entry name" value="RCC1_3"/>
    <property type="match status" value="5"/>
</dbReference>
<dbReference type="SUPFAM" id="SSF50985">
    <property type="entry name" value="RCC1/BLIP-II"/>
    <property type="match status" value="1"/>
</dbReference>
<dbReference type="SUPFAM" id="SSF56112">
    <property type="entry name" value="Protein kinase-like (PK-like)"/>
    <property type="match status" value="1"/>
</dbReference>
<comment type="caution">
    <text evidence="10">The sequence shown here is derived from an EMBL/GenBank/DDBJ whole genome shotgun (WGS) entry which is preliminary data.</text>
</comment>
<feature type="compositionally biased region" description="Pro residues" evidence="7">
    <location>
        <begin position="355"/>
        <end position="366"/>
    </location>
</feature>
<feature type="region of interest" description="Disordered" evidence="7">
    <location>
        <begin position="413"/>
        <end position="448"/>
    </location>
</feature>
<dbReference type="EMBL" id="BAFD01000012">
    <property type="protein sequence ID" value="GAB42252.1"/>
    <property type="molecule type" value="Genomic_DNA"/>
</dbReference>
<feature type="domain" description="Protein kinase" evidence="9">
    <location>
        <begin position="26"/>
        <end position="282"/>
    </location>
</feature>
<dbReference type="Pfam" id="PF00069">
    <property type="entry name" value="Pkinase"/>
    <property type="match status" value="1"/>
</dbReference>
<evidence type="ECO:0000256" key="2">
    <source>
        <dbReference type="ARBA" id="ARBA00022527"/>
    </source>
</evidence>
<dbReference type="InterPro" id="IPR000408">
    <property type="entry name" value="Reg_chr_condens"/>
</dbReference>
<dbReference type="PANTHER" id="PTHR43289">
    <property type="entry name" value="MITOGEN-ACTIVATED PROTEIN KINASE KINASE KINASE 20-RELATED"/>
    <property type="match status" value="1"/>
</dbReference>
<evidence type="ECO:0000313" key="11">
    <source>
        <dbReference type="Proteomes" id="UP000004881"/>
    </source>
</evidence>
<accession>A0ABQ0H8P5</accession>
<evidence type="ECO:0000256" key="7">
    <source>
        <dbReference type="SAM" id="MobiDB-lite"/>
    </source>
</evidence>
<dbReference type="Pfam" id="PF00415">
    <property type="entry name" value="RCC1"/>
    <property type="match status" value="5"/>
</dbReference>
<reference evidence="10 11" key="1">
    <citation type="submission" date="2012-02" db="EMBL/GenBank/DDBJ databases">
        <title>Whole genome shotgun sequence of Gordonia terrae NBRC 100016.</title>
        <authorList>
            <person name="Takarada H."/>
            <person name="Hosoyama A."/>
            <person name="Tsuchikane K."/>
            <person name="Katsumata H."/>
            <person name="Yamazaki S."/>
            <person name="Fujita N."/>
        </authorList>
    </citation>
    <scope>NUCLEOTIDE SEQUENCE [LARGE SCALE GENOMIC DNA]</scope>
    <source>
        <strain evidence="10 11">NBRC 100016</strain>
    </source>
</reference>
<keyword evidence="4" id="KW-0547">Nucleotide-binding</keyword>
<dbReference type="InterPro" id="IPR009091">
    <property type="entry name" value="RCC1/BLIP-II"/>
</dbReference>
<feature type="compositionally biased region" description="Low complexity" evidence="7">
    <location>
        <begin position="324"/>
        <end position="335"/>
    </location>
</feature>
<dbReference type="InterPro" id="IPR000719">
    <property type="entry name" value="Prot_kinase_dom"/>
</dbReference>
<evidence type="ECO:0000256" key="5">
    <source>
        <dbReference type="ARBA" id="ARBA00022777"/>
    </source>
</evidence>
<gene>
    <name evidence="10" type="ORF">GOTRE_012_00270</name>
</gene>
<dbReference type="Proteomes" id="UP000004881">
    <property type="component" value="Unassembled WGS sequence"/>
</dbReference>
<evidence type="ECO:0000259" key="9">
    <source>
        <dbReference type="PROSITE" id="PS50011"/>
    </source>
</evidence>
<feature type="transmembrane region" description="Helical" evidence="8">
    <location>
        <begin position="387"/>
        <end position="410"/>
    </location>
</feature>
<feature type="region of interest" description="Disordered" evidence="7">
    <location>
        <begin position="285"/>
        <end position="383"/>
    </location>
</feature>
<dbReference type="Gene3D" id="3.30.200.20">
    <property type="entry name" value="Phosphorylase Kinase, domain 1"/>
    <property type="match status" value="1"/>
</dbReference>
<evidence type="ECO:0000256" key="8">
    <source>
        <dbReference type="SAM" id="Phobius"/>
    </source>
</evidence>
<keyword evidence="2 10" id="KW-0723">Serine/threonine-protein kinase</keyword>
<keyword evidence="3" id="KW-0808">Transferase</keyword>
<feature type="compositionally biased region" description="Low complexity" evidence="7">
    <location>
        <begin position="417"/>
        <end position="448"/>
    </location>
</feature>
<dbReference type="InterPro" id="IPR008271">
    <property type="entry name" value="Ser/Thr_kinase_AS"/>
</dbReference>
<dbReference type="Gene3D" id="1.10.510.10">
    <property type="entry name" value="Transferase(Phosphotransferase) domain 1"/>
    <property type="match status" value="1"/>
</dbReference>
<sequence>MDSLSSSNGGSSDVEVVKPGSVFAGYRVLSLLGHGGMGQVWLVEHPTLGRREALKIISPNPADPSFAERFRNEARTAAALDHPGIVTVYTHGVENGSPWFSMTYLEGDDLTAAPVLPIEDVVTIAGKVADALDYAHTQRVIHRDIKPANIVIARGPDGRITRVTVLDFGIARLMDGAKMTATNLFVGTLAYAAPEILTGDAAIPASDQYALACTMFQLLTGTQPFPGQTPMALIAGHVNSPAPRISERRSDLGHLDPVFARALAKNPADRFSSCSEFAATLARAVETAPTSPHARRPEPSPMMPEGWIATTPAPTPSFPHHQSPGQHQPTQQAPAHNPPPPGGGRYTPFPAYGPAGPPPGPPPGYPTGPGGPQGPGPGPRGSGSRTAWIIAAVLGVLVLVVGIVGAAIALSGSESEPGTTIAGSSTTGPSTSGGSSSGSGTFESIASSGDSTCAVRESRLYCWGGNERGTLGDGTTTDRPRPVAITGISDVSAVSMGGLGTTCAISSGDLYCWGYGVGQPGQNVPLPTKVAGLSRVTAVSVGLTICAISDGDAYCWRNNASGQVGNGSTGSVEVPTRVAGLSNVTAVSTSHTTSCAIAGGSAYCWGNNREGQIGDGTTIDRLTPTRVLGLDTPTSISTSLYSTCAVAGSGGVFCWGQNTSGQLGDGTEQNRRTPTRIDVRGATEVSTAAYGGCAAAGSSAYCWGSRSDQPDKSPDRVNGLSGVTEVTTGSANVCAVADDEMYCWGLNGKGQLGNGTTTTSSEPQPVRFPA</sequence>
<organism evidence="10 11">
    <name type="scientific">Gordonia terrae NBRC 100016</name>
    <dbReference type="NCBI Taxonomy" id="1089454"/>
    <lineage>
        <taxon>Bacteria</taxon>
        <taxon>Bacillati</taxon>
        <taxon>Actinomycetota</taxon>
        <taxon>Actinomycetes</taxon>
        <taxon>Mycobacteriales</taxon>
        <taxon>Gordoniaceae</taxon>
        <taxon>Gordonia</taxon>
    </lineage>
</organism>
<dbReference type="PROSITE" id="PS50011">
    <property type="entry name" value="PROTEIN_KINASE_DOM"/>
    <property type="match status" value="1"/>
</dbReference>
<keyword evidence="11" id="KW-1185">Reference proteome</keyword>
<proteinExistence type="predicted"/>
<evidence type="ECO:0000256" key="1">
    <source>
        <dbReference type="ARBA" id="ARBA00012513"/>
    </source>
</evidence>
<dbReference type="PANTHER" id="PTHR43289:SF6">
    <property type="entry name" value="SERINE_THREONINE-PROTEIN KINASE NEKL-3"/>
    <property type="match status" value="1"/>
</dbReference>
<evidence type="ECO:0000256" key="3">
    <source>
        <dbReference type="ARBA" id="ARBA00022679"/>
    </source>
</evidence>
<dbReference type="Gene3D" id="2.130.10.30">
    <property type="entry name" value="Regulator of chromosome condensation 1/beta-lactamase-inhibitor protein II"/>
    <property type="match status" value="2"/>
</dbReference>
<keyword evidence="8" id="KW-0472">Membrane</keyword>
<keyword evidence="8" id="KW-0812">Transmembrane</keyword>
<keyword evidence="6" id="KW-0067">ATP-binding</keyword>
<dbReference type="InterPro" id="IPR011009">
    <property type="entry name" value="Kinase-like_dom_sf"/>
</dbReference>
<dbReference type="SMART" id="SM00220">
    <property type="entry name" value="S_TKc"/>
    <property type="match status" value="1"/>
</dbReference>
<dbReference type="PROSITE" id="PS00108">
    <property type="entry name" value="PROTEIN_KINASE_ST"/>
    <property type="match status" value="1"/>
</dbReference>
<dbReference type="EC" id="2.7.11.1" evidence="1"/>
<protein>
    <recommendedName>
        <fullName evidence="1">non-specific serine/threonine protein kinase</fullName>
        <ecNumber evidence="1">2.7.11.1</ecNumber>
    </recommendedName>
</protein>
<evidence type="ECO:0000256" key="4">
    <source>
        <dbReference type="ARBA" id="ARBA00022741"/>
    </source>
</evidence>
<dbReference type="CDD" id="cd14014">
    <property type="entry name" value="STKc_PknB_like"/>
    <property type="match status" value="1"/>
</dbReference>
<name>A0ABQ0H8P5_9ACTN</name>